<reference evidence="1" key="1">
    <citation type="journal article" date="2012" name="Nat. Biotechnol.">
        <title>Draft genome sequence of pigeonpea (Cajanus cajan), an orphan legume crop of resource-poor farmers.</title>
        <authorList>
            <person name="Varshney R.K."/>
            <person name="Chen W."/>
            <person name="Li Y."/>
            <person name="Bharti A.K."/>
            <person name="Saxena R.K."/>
            <person name="Schlueter J.A."/>
            <person name="Donoghue M.T."/>
            <person name="Azam S."/>
            <person name="Fan G."/>
            <person name="Whaley A.M."/>
            <person name="Farmer A.D."/>
            <person name="Sheridan J."/>
            <person name="Iwata A."/>
            <person name="Tuteja R."/>
            <person name="Penmetsa R.V."/>
            <person name="Wu W."/>
            <person name="Upadhyaya H.D."/>
            <person name="Yang S.P."/>
            <person name="Shah T."/>
            <person name="Saxena K.B."/>
            <person name="Michael T."/>
            <person name="McCombie W.R."/>
            <person name="Yang B."/>
            <person name="Zhang G."/>
            <person name="Yang H."/>
            <person name="Wang J."/>
            <person name="Spillane C."/>
            <person name="Cook D.R."/>
            <person name="May G.D."/>
            <person name="Xu X."/>
            <person name="Jackson S.A."/>
        </authorList>
    </citation>
    <scope>NUCLEOTIDE SEQUENCE [LARGE SCALE GENOMIC DNA]</scope>
</reference>
<protein>
    <submittedName>
        <fullName evidence="1">Uncharacterized protein</fullName>
    </submittedName>
</protein>
<dbReference type="EMBL" id="KQ483500">
    <property type="protein sequence ID" value="KYP48441.1"/>
    <property type="molecule type" value="Genomic_DNA"/>
</dbReference>
<organism evidence="1 2">
    <name type="scientific">Cajanus cajan</name>
    <name type="common">Pigeon pea</name>
    <name type="synonym">Cajanus indicus</name>
    <dbReference type="NCBI Taxonomy" id="3821"/>
    <lineage>
        <taxon>Eukaryota</taxon>
        <taxon>Viridiplantae</taxon>
        <taxon>Streptophyta</taxon>
        <taxon>Embryophyta</taxon>
        <taxon>Tracheophyta</taxon>
        <taxon>Spermatophyta</taxon>
        <taxon>Magnoliopsida</taxon>
        <taxon>eudicotyledons</taxon>
        <taxon>Gunneridae</taxon>
        <taxon>Pentapetalae</taxon>
        <taxon>rosids</taxon>
        <taxon>fabids</taxon>
        <taxon>Fabales</taxon>
        <taxon>Fabaceae</taxon>
        <taxon>Papilionoideae</taxon>
        <taxon>50 kb inversion clade</taxon>
        <taxon>NPAAA clade</taxon>
        <taxon>indigoferoid/millettioid clade</taxon>
        <taxon>Phaseoleae</taxon>
        <taxon>Cajanus</taxon>
    </lineage>
</organism>
<dbReference type="Gramene" id="C.cajan_30319.t">
    <property type="protein sequence ID" value="C.cajan_30319.t"/>
    <property type="gene ID" value="C.cajan_30319"/>
</dbReference>
<accession>A0A151S0U8</accession>
<keyword evidence="2" id="KW-1185">Reference proteome</keyword>
<proteinExistence type="predicted"/>
<sequence length="79" mass="9086">MNASSSSRPPHQYQHPPLYKRTTKLEDTLQQFMQLSMSNQKNIDASIKNLEIQVGQIENIERTFVKIHPCGSRLCLKMG</sequence>
<evidence type="ECO:0000313" key="1">
    <source>
        <dbReference type="EMBL" id="KYP48441.1"/>
    </source>
</evidence>
<dbReference type="Proteomes" id="UP000075243">
    <property type="component" value="Unassembled WGS sequence"/>
</dbReference>
<evidence type="ECO:0000313" key="2">
    <source>
        <dbReference type="Proteomes" id="UP000075243"/>
    </source>
</evidence>
<gene>
    <name evidence="1" type="ORF">KK1_029903</name>
</gene>
<name>A0A151S0U8_CAJCA</name>
<dbReference type="AlphaFoldDB" id="A0A151S0U8"/>